<gene>
    <name evidence="4" type="ORF">Tdes44962_MAKER10059</name>
</gene>
<proteinExistence type="predicted"/>
<organism evidence="4 5">
    <name type="scientific">Teratosphaeria destructans</name>
    <dbReference type="NCBI Taxonomy" id="418781"/>
    <lineage>
        <taxon>Eukaryota</taxon>
        <taxon>Fungi</taxon>
        <taxon>Dikarya</taxon>
        <taxon>Ascomycota</taxon>
        <taxon>Pezizomycotina</taxon>
        <taxon>Dothideomycetes</taxon>
        <taxon>Dothideomycetidae</taxon>
        <taxon>Mycosphaerellales</taxon>
        <taxon>Teratosphaeriaceae</taxon>
        <taxon>Teratosphaeria</taxon>
    </lineage>
</organism>
<keyword evidence="3" id="KW-0732">Signal</keyword>
<evidence type="ECO:0000313" key="5">
    <source>
        <dbReference type="Proteomes" id="UP001138500"/>
    </source>
</evidence>
<dbReference type="Proteomes" id="UP001138500">
    <property type="component" value="Unassembled WGS sequence"/>
</dbReference>
<protein>
    <submittedName>
        <fullName evidence="4">Uncharacterized protein</fullName>
    </submittedName>
</protein>
<feature type="region of interest" description="Disordered" evidence="1">
    <location>
        <begin position="284"/>
        <end position="322"/>
    </location>
</feature>
<dbReference type="PANTHER" id="PTHR16861:SF4">
    <property type="entry name" value="SH3 DOMAIN PROTEIN (AFU_ORTHOLOGUE AFUA_1G13610)"/>
    <property type="match status" value="1"/>
</dbReference>
<feature type="transmembrane region" description="Helical" evidence="2">
    <location>
        <begin position="328"/>
        <end position="350"/>
    </location>
</feature>
<comment type="caution">
    <text evidence="4">The sequence shown here is derived from an EMBL/GenBank/DDBJ whole genome shotgun (WGS) entry which is preliminary data.</text>
</comment>
<dbReference type="EMBL" id="RIBY02002014">
    <property type="protein sequence ID" value="KAH9826215.1"/>
    <property type="molecule type" value="Genomic_DNA"/>
</dbReference>
<accession>A0A9W7SPM7</accession>
<keyword evidence="2" id="KW-0812">Transmembrane</keyword>
<dbReference type="OrthoDB" id="3649267at2759"/>
<evidence type="ECO:0000256" key="1">
    <source>
        <dbReference type="SAM" id="MobiDB-lite"/>
    </source>
</evidence>
<feature type="signal peptide" evidence="3">
    <location>
        <begin position="1"/>
        <end position="16"/>
    </location>
</feature>
<evidence type="ECO:0000256" key="3">
    <source>
        <dbReference type="SAM" id="SignalP"/>
    </source>
</evidence>
<name>A0A9W7SPM7_9PEZI</name>
<feature type="chain" id="PRO_5040891054" evidence="3">
    <location>
        <begin position="17"/>
        <end position="366"/>
    </location>
</feature>
<dbReference type="PANTHER" id="PTHR16861">
    <property type="entry name" value="GLYCOPROTEIN 38"/>
    <property type="match status" value="1"/>
</dbReference>
<feature type="non-terminal residue" evidence="4">
    <location>
        <position position="366"/>
    </location>
</feature>
<reference evidence="4 5" key="1">
    <citation type="journal article" date="2018" name="IMA Fungus">
        <title>IMA Genome-F 10: Nine draft genome sequences of Claviceps purpurea s.lat., including C. arundinis, C. humidiphila, and C. cf. spartinae, pseudomolecules for the pitch canker pathogen Fusarium circinatum, draft genome of Davidsoniella eucalypti, Grosmannia galeiformis, Quambalaria eucalypti, and Teratosphaeria destructans.</title>
        <authorList>
            <person name="Wingfield B.D."/>
            <person name="Liu M."/>
            <person name="Nguyen H.D."/>
            <person name="Lane F.A."/>
            <person name="Morgan S.W."/>
            <person name="De Vos L."/>
            <person name="Wilken P.M."/>
            <person name="Duong T.A."/>
            <person name="Aylward J."/>
            <person name="Coetzee M.P."/>
            <person name="Dadej K."/>
            <person name="De Beer Z.W."/>
            <person name="Findlay W."/>
            <person name="Havenga M."/>
            <person name="Kolarik M."/>
            <person name="Menzies J.G."/>
            <person name="Naidoo K."/>
            <person name="Pochopski O."/>
            <person name="Shoukouhi P."/>
            <person name="Santana Q.C."/>
            <person name="Seifert K.A."/>
            <person name="Soal N."/>
            <person name="Steenkamp E.T."/>
            <person name="Tatham C.T."/>
            <person name="van der Nest M.A."/>
            <person name="Wingfield M.J."/>
        </authorList>
    </citation>
    <scope>NUCLEOTIDE SEQUENCE [LARGE SCALE GENOMIC DNA]</scope>
    <source>
        <strain evidence="4">CMW44962</strain>
    </source>
</reference>
<evidence type="ECO:0000256" key="2">
    <source>
        <dbReference type="SAM" id="Phobius"/>
    </source>
</evidence>
<keyword evidence="2" id="KW-0472">Membrane</keyword>
<reference evidence="4 5" key="2">
    <citation type="journal article" date="2021" name="Curr. Genet.">
        <title>Genetic response to nitrogen starvation in the aggressive Eucalyptus foliar pathogen Teratosphaeria destructans.</title>
        <authorList>
            <person name="Havenga M."/>
            <person name="Wingfield B.D."/>
            <person name="Wingfield M.J."/>
            <person name="Dreyer L.L."/>
            <person name="Roets F."/>
            <person name="Aylward J."/>
        </authorList>
    </citation>
    <scope>NUCLEOTIDE SEQUENCE [LARGE SCALE GENOMIC DNA]</scope>
    <source>
        <strain evidence="4">CMW44962</strain>
    </source>
</reference>
<keyword evidence="5" id="KW-1185">Reference proteome</keyword>
<dbReference type="AlphaFoldDB" id="A0A9W7SPM7"/>
<keyword evidence="2" id="KW-1133">Transmembrane helix</keyword>
<sequence length="366" mass="38986">MLSLFLLPPLLRLASAQLFSGVPGSSADQSSFNGSHFCNQTFADANVTAIHSWNPQVGATDTNISYMGSVYQPADGQGYTELSLWFSPGDQNYTDNFRLGYDVCYLWLPQLTLNTLERGASENGSCVQTFDESCVNDLNSLTDTFSTELVGAPTSGPDSNLTTDSLPTVCNDLASMLTQNFPNSCRVYFNDTVPRQVLGGLPLLGGPLTGPDSLVSRSQCTTSNGYSLLWTQYGDNTFLNYVYANYIVAPIITAFMPIANAARPVTLGFTKSFLACARANDLQPGSEAPPSLPSPTPVINPYADDANTSPSPSNSPAQSTSPHLSGGAIAGIAIGVLLGLAALAALLFLFKRSRHPTRTKPAPDRR</sequence>
<feature type="compositionally biased region" description="Low complexity" evidence="1">
    <location>
        <begin position="306"/>
        <end position="322"/>
    </location>
</feature>
<evidence type="ECO:0000313" key="4">
    <source>
        <dbReference type="EMBL" id="KAH9826215.1"/>
    </source>
</evidence>